<keyword evidence="6 7" id="KW-0009">Actin-binding</keyword>
<dbReference type="InterPro" id="IPR036103">
    <property type="entry name" value="MYSc_Myo5"/>
</dbReference>
<dbReference type="GO" id="GO:0007015">
    <property type="term" value="P:actin filament organization"/>
    <property type="evidence" value="ECO:0007669"/>
    <property type="project" value="TreeGrafter"/>
</dbReference>
<dbReference type="SUPFAM" id="SSF52540">
    <property type="entry name" value="P-loop containing nucleoside triphosphate hydrolases"/>
    <property type="match status" value="2"/>
</dbReference>
<keyword evidence="8" id="KW-0175">Coiled coil</keyword>
<feature type="region of interest" description="Actin-binding" evidence="7">
    <location>
        <begin position="659"/>
        <end position="681"/>
    </location>
</feature>
<keyword evidence="2 7" id="KW-0547">Nucleotide-binding</keyword>
<evidence type="ECO:0000256" key="1">
    <source>
        <dbReference type="ARBA" id="ARBA00008314"/>
    </source>
</evidence>
<feature type="coiled-coil region" evidence="8">
    <location>
        <begin position="925"/>
        <end position="966"/>
    </location>
</feature>
<keyword evidence="4 7" id="KW-0518">Myosin</keyword>
<dbReference type="PROSITE" id="PS51456">
    <property type="entry name" value="MYOSIN_MOTOR"/>
    <property type="match status" value="1"/>
</dbReference>
<dbReference type="Gene3D" id="3.40.850.10">
    <property type="entry name" value="Kinesin motor domain"/>
    <property type="match status" value="1"/>
</dbReference>
<dbReference type="GO" id="GO:0048513">
    <property type="term" value="P:animal organ development"/>
    <property type="evidence" value="ECO:0007669"/>
    <property type="project" value="UniProtKB-ARBA"/>
</dbReference>
<dbReference type="Gene3D" id="1.10.10.820">
    <property type="match status" value="1"/>
</dbReference>
<dbReference type="Pfam" id="PF00063">
    <property type="entry name" value="Myosin_head"/>
    <property type="match status" value="1"/>
</dbReference>
<evidence type="ECO:0000259" key="10">
    <source>
        <dbReference type="PROSITE" id="PS51456"/>
    </source>
</evidence>
<evidence type="ECO:0000256" key="5">
    <source>
        <dbReference type="ARBA" id="ARBA00023175"/>
    </source>
</evidence>
<dbReference type="SMR" id="A0A0Q9XHH8"/>
<dbReference type="SMART" id="SM00015">
    <property type="entry name" value="IQ"/>
    <property type="match status" value="6"/>
</dbReference>
<reference evidence="11 12" key="1">
    <citation type="journal article" date="2007" name="Nature">
        <title>Evolution of genes and genomes on the Drosophila phylogeny.</title>
        <authorList>
            <consortium name="Drosophila 12 Genomes Consortium"/>
            <person name="Clark A.G."/>
            <person name="Eisen M.B."/>
            <person name="Smith D.R."/>
            <person name="Bergman C.M."/>
            <person name="Oliver B."/>
            <person name="Markow T.A."/>
            <person name="Kaufman T.C."/>
            <person name="Kellis M."/>
            <person name="Gelbart W."/>
            <person name="Iyer V.N."/>
            <person name="Pollard D.A."/>
            <person name="Sackton T.B."/>
            <person name="Larracuente A.M."/>
            <person name="Singh N.D."/>
            <person name="Abad J.P."/>
            <person name="Abt D.N."/>
            <person name="Adryan B."/>
            <person name="Aguade M."/>
            <person name="Akashi H."/>
            <person name="Anderson W.W."/>
            <person name="Aquadro C.F."/>
            <person name="Ardell D.H."/>
            <person name="Arguello R."/>
            <person name="Artieri C.G."/>
            <person name="Barbash D.A."/>
            <person name="Barker D."/>
            <person name="Barsanti P."/>
            <person name="Batterham P."/>
            <person name="Batzoglou S."/>
            <person name="Begun D."/>
            <person name="Bhutkar A."/>
            <person name="Blanco E."/>
            <person name="Bosak S.A."/>
            <person name="Bradley R.K."/>
            <person name="Brand A.D."/>
            <person name="Brent M.R."/>
            <person name="Brooks A.N."/>
            <person name="Brown R.H."/>
            <person name="Butlin R.K."/>
            <person name="Caggese C."/>
            <person name="Calvi B.R."/>
            <person name="Bernardo de Carvalho A."/>
            <person name="Caspi A."/>
            <person name="Castrezana S."/>
            <person name="Celniker S.E."/>
            <person name="Chang J.L."/>
            <person name="Chapple C."/>
            <person name="Chatterji S."/>
            <person name="Chinwalla A."/>
            <person name="Civetta A."/>
            <person name="Clifton S.W."/>
            <person name="Comeron J.M."/>
            <person name="Costello J.C."/>
            <person name="Coyne J.A."/>
            <person name="Daub J."/>
            <person name="David R.G."/>
            <person name="Delcher A.L."/>
            <person name="Delehaunty K."/>
            <person name="Do C.B."/>
            <person name="Ebling H."/>
            <person name="Edwards K."/>
            <person name="Eickbush T."/>
            <person name="Evans J.D."/>
            <person name="Filipski A."/>
            <person name="Findeiss S."/>
            <person name="Freyhult E."/>
            <person name="Fulton L."/>
            <person name="Fulton R."/>
            <person name="Garcia A.C."/>
            <person name="Gardiner A."/>
            <person name="Garfield D.A."/>
            <person name="Garvin B.E."/>
            <person name="Gibson G."/>
            <person name="Gilbert D."/>
            <person name="Gnerre S."/>
            <person name="Godfrey J."/>
            <person name="Good R."/>
            <person name="Gotea V."/>
            <person name="Gravely B."/>
            <person name="Greenberg A.J."/>
            <person name="Griffiths-Jones S."/>
            <person name="Gross S."/>
            <person name="Guigo R."/>
            <person name="Gustafson E.A."/>
            <person name="Haerty W."/>
            <person name="Hahn M.W."/>
            <person name="Halligan D.L."/>
            <person name="Halpern A.L."/>
            <person name="Halter G.M."/>
            <person name="Han M.V."/>
            <person name="Heger A."/>
            <person name="Hillier L."/>
            <person name="Hinrichs A.S."/>
            <person name="Holmes I."/>
            <person name="Hoskins R.A."/>
            <person name="Hubisz M.J."/>
            <person name="Hultmark D."/>
            <person name="Huntley M.A."/>
            <person name="Jaffe D.B."/>
            <person name="Jagadeeshan S."/>
            <person name="Jeck W.R."/>
            <person name="Johnson J."/>
            <person name="Jones C.D."/>
            <person name="Jordan W.C."/>
            <person name="Karpen G.H."/>
            <person name="Kataoka E."/>
            <person name="Keightley P.D."/>
            <person name="Kheradpour P."/>
            <person name="Kirkness E.F."/>
            <person name="Koerich L.B."/>
            <person name="Kristiansen K."/>
            <person name="Kudrna D."/>
            <person name="Kulathinal R.J."/>
            <person name="Kumar S."/>
            <person name="Kwok R."/>
            <person name="Lander E."/>
            <person name="Langley C.H."/>
            <person name="Lapoint R."/>
            <person name="Lazzaro B.P."/>
            <person name="Lee S.J."/>
            <person name="Levesque L."/>
            <person name="Li R."/>
            <person name="Lin C.F."/>
            <person name="Lin M.F."/>
            <person name="Lindblad-Toh K."/>
            <person name="Llopart A."/>
            <person name="Long M."/>
            <person name="Low L."/>
            <person name="Lozovsky E."/>
            <person name="Lu J."/>
            <person name="Luo M."/>
            <person name="Machado C.A."/>
            <person name="Makalowski W."/>
            <person name="Marzo M."/>
            <person name="Matsuda M."/>
            <person name="Matzkin L."/>
            <person name="McAllister B."/>
            <person name="McBride C.S."/>
            <person name="McKernan B."/>
            <person name="McKernan K."/>
            <person name="Mendez-Lago M."/>
            <person name="Minx P."/>
            <person name="Mollenhauer M.U."/>
            <person name="Montooth K."/>
            <person name="Mount S.M."/>
            <person name="Mu X."/>
            <person name="Myers E."/>
            <person name="Negre B."/>
            <person name="Newfeld S."/>
            <person name="Nielsen R."/>
            <person name="Noor M.A."/>
            <person name="O'Grady P."/>
            <person name="Pachter L."/>
            <person name="Papaceit M."/>
            <person name="Parisi M.J."/>
            <person name="Parisi M."/>
            <person name="Parts L."/>
            <person name="Pedersen J.S."/>
            <person name="Pesole G."/>
            <person name="Phillippy A.M."/>
            <person name="Ponting C.P."/>
            <person name="Pop M."/>
            <person name="Porcelli D."/>
            <person name="Powell J.R."/>
            <person name="Prohaska S."/>
            <person name="Pruitt K."/>
            <person name="Puig M."/>
            <person name="Quesneville H."/>
            <person name="Ram K.R."/>
            <person name="Rand D."/>
            <person name="Rasmussen M.D."/>
            <person name="Reed L.K."/>
            <person name="Reenan R."/>
            <person name="Reily A."/>
            <person name="Remington K.A."/>
            <person name="Rieger T.T."/>
            <person name="Ritchie M.G."/>
            <person name="Robin C."/>
            <person name="Rogers Y.H."/>
            <person name="Rohde C."/>
            <person name="Rozas J."/>
            <person name="Rubenfield M.J."/>
            <person name="Ruiz A."/>
            <person name="Russo S."/>
            <person name="Salzberg S.L."/>
            <person name="Sanchez-Gracia A."/>
            <person name="Saranga D.J."/>
            <person name="Sato H."/>
            <person name="Schaeffer S.W."/>
            <person name="Schatz M.C."/>
            <person name="Schlenke T."/>
            <person name="Schwartz R."/>
            <person name="Segarra C."/>
            <person name="Singh R.S."/>
            <person name="Sirot L."/>
            <person name="Sirota M."/>
            <person name="Sisneros N.B."/>
            <person name="Smith C.D."/>
            <person name="Smith T.F."/>
            <person name="Spieth J."/>
            <person name="Stage D.E."/>
            <person name="Stark A."/>
            <person name="Stephan W."/>
            <person name="Strausberg R.L."/>
            <person name="Strempel S."/>
            <person name="Sturgill D."/>
            <person name="Sutton G."/>
            <person name="Sutton G.G."/>
            <person name="Tao W."/>
            <person name="Teichmann S."/>
            <person name="Tobari Y.N."/>
            <person name="Tomimura Y."/>
            <person name="Tsolas J.M."/>
            <person name="Valente V.L."/>
            <person name="Venter E."/>
            <person name="Venter J.C."/>
            <person name="Vicario S."/>
            <person name="Vieira F.G."/>
            <person name="Vilella A.J."/>
            <person name="Villasante A."/>
            <person name="Walenz B."/>
            <person name="Wang J."/>
            <person name="Wasserman M."/>
            <person name="Watts T."/>
            <person name="Wilson D."/>
            <person name="Wilson R.K."/>
            <person name="Wing R.A."/>
            <person name="Wolfner M.F."/>
            <person name="Wong A."/>
            <person name="Wong G.K."/>
            <person name="Wu C.I."/>
            <person name="Wu G."/>
            <person name="Yamamoto D."/>
            <person name="Yang H.P."/>
            <person name="Yang S.P."/>
            <person name="Yorke J.A."/>
            <person name="Yoshida K."/>
            <person name="Zdobnov E."/>
            <person name="Zhang P."/>
            <person name="Zhang Y."/>
            <person name="Zimin A.V."/>
            <person name="Baldwin J."/>
            <person name="Abdouelleil A."/>
            <person name="Abdulkadir J."/>
            <person name="Abebe A."/>
            <person name="Abera B."/>
            <person name="Abreu J."/>
            <person name="Acer S.C."/>
            <person name="Aftuck L."/>
            <person name="Alexander A."/>
            <person name="An P."/>
            <person name="Anderson E."/>
            <person name="Anderson S."/>
            <person name="Arachi H."/>
            <person name="Azer M."/>
            <person name="Bachantsang P."/>
            <person name="Barry A."/>
            <person name="Bayul T."/>
            <person name="Berlin A."/>
            <person name="Bessette D."/>
            <person name="Bloom T."/>
            <person name="Blye J."/>
            <person name="Boguslavskiy L."/>
            <person name="Bonnet C."/>
            <person name="Boukhgalter B."/>
            <person name="Bourzgui I."/>
            <person name="Brown A."/>
            <person name="Cahill P."/>
            <person name="Channer S."/>
            <person name="Cheshatsang Y."/>
            <person name="Chuda L."/>
            <person name="Citroen M."/>
            <person name="Collymore A."/>
            <person name="Cooke P."/>
            <person name="Costello M."/>
            <person name="D'Aco K."/>
            <person name="Daza R."/>
            <person name="De Haan G."/>
            <person name="DeGray S."/>
            <person name="DeMaso C."/>
            <person name="Dhargay N."/>
            <person name="Dooley K."/>
            <person name="Dooley E."/>
            <person name="Doricent M."/>
            <person name="Dorje P."/>
            <person name="Dorjee K."/>
            <person name="Dupes A."/>
            <person name="Elong R."/>
            <person name="Falk J."/>
            <person name="Farina A."/>
            <person name="Faro S."/>
            <person name="Ferguson D."/>
            <person name="Fisher S."/>
            <person name="Foley C.D."/>
            <person name="Franke A."/>
            <person name="Friedrich D."/>
            <person name="Gadbois L."/>
            <person name="Gearin G."/>
            <person name="Gearin C.R."/>
            <person name="Giannoukos G."/>
            <person name="Goode T."/>
            <person name="Graham J."/>
            <person name="Grandbois E."/>
            <person name="Grewal S."/>
            <person name="Gyaltsen K."/>
            <person name="Hafez N."/>
            <person name="Hagos B."/>
            <person name="Hall J."/>
            <person name="Henson C."/>
            <person name="Hollinger A."/>
            <person name="Honan T."/>
            <person name="Huard M.D."/>
            <person name="Hughes L."/>
            <person name="Hurhula B."/>
            <person name="Husby M.E."/>
            <person name="Kamat A."/>
            <person name="Kanga B."/>
            <person name="Kashin S."/>
            <person name="Khazanovich D."/>
            <person name="Kisner P."/>
            <person name="Lance K."/>
            <person name="Lara M."/>
            <person name="Lee W."/>
            <person name="Lennon N."/>
            <person name="Letendre F."/>
            <person name="LeVine R."/>
            <person name="Lipovsky A."/>
            <person name="Liu X."/>
            <person name="Liu J."/>
            <person name="Liu S."/>
            <person name="Lokyitsang T."/>
            <person name="Lokyitsang Y."/>
            <person name="Lubonja R."/>
            <person name="Lui A."/>
            <person name="MacDonald P."/>
            <person name="Magnisalis V."/>
            <person name="Maru K."/>
            <person name="Matthews C."/>
            <person name="McCusker W."/>
            <person name="McDonough S."/>
            <person name="Mehta T."/>
            <person name="Meldrim J."/>
            <person name="Meneus L."/>
            <person name="Mihai O."/>
            <person name="Mihalev A."/>
            <person name="Mihova T."/>
            <person name="Mittelman R."/>
            <person name="Mlenga V."/>
            <person name="Montmayeur A."/>
            <person name="Mulrain L."/>
            <person name="Navidi A."/>
            <person name="Naylor J."/>
            <person name="Negash T."/>
            <person name="Nguyen T."/>
            <person name="Nguyen N."/>
            <person name="Nicol R."/>
            <person name="Norbu C."/>
            <person name="Norbu N."/>
            <person name="Novod N."/>
            <person name="O'Neill B."/>
            <person name="Osman S."/>
            <person name="Markiewicz E."/>
            <person name="Oyono O.L."/>
            <person name="Patti C."/>
            <person name="Phunkhang P."/>
            <person name="Pierre F."/>
            <person name="Priest M."/>
            <person name="Raghuraman S."/>
            <person name="Rege F."/>
            <person name="Reyes R."/>
            <person name="Rise C."/>
            <person name="Rogov P."/>
            <person name="Ross K."/>
            <person name="Ryan E."/>
            <person name="Settipalli S."/>
            <person name="Shea T."/>
            <person name="Sherpa N."/>
            <person name="Shi L."/>
            <person name="Shih D."/>
            <person name="Sparrow T."/>
            <person name="Spaulding J."/>
            <person name="Stalker J."/>
            <person name="Stange-Thomann N."/>
            <person name="Stavropoulos S."/>
            <person name="Stone C."/>
            <person name="Strader C."/>
            <person name="Tesfaye S."/>
            <person name="Thomson T."/>
            <person name="Thoulutsang Y."/>
            <person name="Thoulutsang D."/>
            <person name="Topham K."/>
            <person name="Topping I."/>
            <person name="Tsamla T."/>
            <person name="Vassiliev H."/>
            <person name="Vo A."/>
            <person name="Wangchuk T."/>
            <person name="Wangdi T."/>
            <person name="Weiand M."/>
            <person name="Wilkinson J."/>
            <person name="Wilson A."/>
            <person name="Yadav S."/>
            <person name="Young G."/>
            <person name="Yu Q."/>
            <person name="Zembek L."/>
            <person name="Zhong D."/>
            <person name="Zimmer A."/>
            <person name="Zwirko Z."/>
            <person name="Jaffe D.B."/>
            <person name="Alvarez P."/>
            <person name="Brockman W."/>
            <person name="Butler J."/>
            <person name="Chin C."/>
            <person name="Gnerre S."/>
            <person name="Grabherr M."/>
            <person name="Kleber M."/>
            <person name="Mauceli E."/>
            <person name="MacCallum I."/>
        </authorList>
    </citation>
    <scope>NUCLEOTIDE SEQUENCE [LARGE SCALE GENOMIC DNA]</scope>
    <source>
        <strain evidence="12">Tucson 15081-1352.22</strain>
    </source>
</reference>
<evidence type="ECO:0000256" key="9">
    <source>
        <dbReference type="SAM" id="MobiDB-lite"/>
    </source>
</evidence>
<dbReference type="FunFam" id="3.30.70.1590:FF:000003">
    <property type="entry name" value="Myosin-Va isoform 1"/>
    <property type="match status" value="1"/>
</dbReference>
<dbReference type="CDD" id="cd01380">
    <property type="entry name" value="MYSc_Myo5"/>
    <property type="match status" value="1"/>
</dbReference>
<keyword evidence="3 7" id="KW-0067">ATP-binding</keyword>
<dbReference type="AlphaFoldDB" id="A0A0Q9XHH8"/>
<feature type="domain" description="Myosin motor" evidence="10">
    <location>
        <begin position="70"/>
        <end position="780"/>
    </location>
</feature>
<organism evidence="11 12">
    <name type="scientific">Drosophila mojavensis</name>
    <name type="common">Fruit fly</name>
    <dbReference type="NCBI Taxonomy" id="7230"/>
    <lineage>
        <taxon>Eukaryota</taxon>
        <taxon>Metazoa</taxon>
        <taxon>Ecdysozoa</taxon>
        <taxon>Arthropoda</taxon>
        <taxon>Hexapoda</taxon>
        <taxon>Insecta</taxon>
        <taxon>Pterygota</taxon>
        <taxon>Neoptera</taxon>
        <taxon>Endopterygota</taxon>
        <taxon>Diptera</taxon>
        <taxon>Brachycera</taxon>
        <taxon>Muscomorpha</taxon>
        <taxon>Ephydroidea</taxon>
        <taxon>Drosophilidae</taxon>
        <taxon>Drosophila</taxon>
    </lineage>
</organism>
<dbReference type="PROSITE" id="PS50096">
    <property type="entry name" value="IQ"/>
    <property type="match status" value="6"/>
</dbReference>
<evidence type="ECO:0000256" key="4">
    <source>
        <dbReference type="ARBA" id="ARBA00023123"/>
    </source>
</evidence>
<name>A0A0Q9XHH8_DROMO</name>
<dbReference type="Gene3D" id="6.20.240.20">
    <property type="match status" value="1"/>
</dbReference>
<evidence type="ECO:0000256" key="3">
    <source>
        <dbReference type="ARBA" id="ARBA00022840"/>
    </source>
</evidence>
<evidence type="ECO:0000256" key="6">
    <source>
        <dbReference type="ARBA" id="ARBA00023203"/>
    </source>
</evidence>
<dbReference type="Gene3D" id="1.20.120.720">
    <property type="entry name" value="Myosin VI head, motor domain, U50 subdomain"/>
    <property type="match status" value="1"/>
</dbReference>
<dbReference type="OrthoDB" id="6108017at2759"/>
<dbReference type="GO" id="GO:0009653">
    <property type="term" value="P:anatomical structure morphogenesis"/>
    <property type="evidence" value="ECO:0007669"/>
    <property type="project" value="UniProtKB-ARBA"/>
</dbReference>
<dbReference type="GO" id="GO:0000146">
    <property type="term" value="F:microfilament motor activity"/>
    <property type="evidence" value="ECO:0007669"/>
    <property type="project" value="TreeGrafter"/>
</dbReference>
<dbReference type="GO" id="GO:0048731">
    <property type="term" value="P:system development"/>
    <property type="evidence" value="ECO:0007669"/>
    <property type="project" value="UniProtKB-ARBA"/>
</dbReference>
<evidence type="ECO:0000313" key="12">
    <source>
        <dbReference type="Proteomes" id="UP000009192"/>
    </source>
</evidence>
<accession>A0A0Q9XHH8</accession>
<dbReference type="InterPro" id="IPR027417">
    <property type="entry name" value="P-loop_NTPase"/>
</dbReference>
<dbReference type="InterPro" id="IPR001609">
    <property type="entry name" value="Myosin_head_motor_dom-like"/>
</dbReference>
<proteinExistence type="inferred from homology"/>
<dbReference type="GO" id="GO:0051015">
    <property type="term" value="F:actin filament binding"/>
    <property type="evidence" value="ECO:0007669"/>
    <property type="project" value="TreeGrafter"/>
</dbReference>
<evidence type="ECO:0000256" key="2">
    <source>
        <dbReference type="ARBA" id="ARBA00022741"/>
    </source>
</evidence>
<protein>
    <submittedName>
        <fullName evidence="11">Uncharacterized protein, isoform B</fullName>
    </submittedName>
</protein>
<dbReference type="GO" id="GO:0016459">
    <property type="term" value="C:myosin complex"/>
    <property type="evidence" value="ECO:0007669"/>
    <property type="project" value="UniProtKB-KW"/>
</dbReference>
<dbReference type="EMBL" id="CH933808">
    <property type="protein sequence ID" value="KRG04530.1"/>
    <property type="molecule type" value="Genomic_DNA"/>
</dbReference>
<dbReference type="FunFam" id="1.10.10.820:FF:000001">
    <property type="entry name" value="Myosin heavy chain"/>
    <property type="match status" value="1"/>
</dbReference>
<dbReference type="PANTHER" id="PTHR13140:SF706">
    <property type="entry name" value="DILUTE CLASS UNCONVENTIONAL MYOSIN, ISOFORM C"/>
    <property type="match status" value="1"/>
</dbReference>
<gene>
    <name evidence="11" type="primary">Dmoj\GI19162</name>
    <name evidence="11" type="ORF">Dmoj_GI19162</name>
</gene>
<dbReference type="GO" id="GO:0005737">
    <property type="term" value="C:cytoplasm"/>
    <property type="evidence" value="ECO:0007669"/>
    <property type="project" value="TreeGrafter"/>
</dbReference>
<keyword evidence="5 7" id="KW-0505">Motor protein</keyword>
<dbReference type="GO" id="GO:0016020">
    <property type="term" value="C:membrane"/>
    <property type="evidence" value="ECO:0007669"/>
    <property type="project" value="TreeGrafter"/>
</dbReference>
<evidence type="ECO:0000256" key="8">
    <source>
        <dbReference type="SAM" id="Coils"/>
    </source>
</evidence>
<dbReference type="PANTHER" id="PTHR13140">
    <property type="entry name" value="MYOSIN"/>
    <property type="match status" value="1"/>
</dbReference>
<dbReference type="GO" id="GO:0005524">
    <property type="term" value="F:ATP binding"/>
    <property type="evidence" value="ECO:0007669"/>
    <property type="project" value="UniProtKB-UniRule"/>
</dbReference>
<dbReference type="InterPro" id="IPR036961">
    <property type="entry name" value="Kinesin_motor_dom_sf"/>
</dbReference>
<dbReference type="Pfam" id="PF00612">
    <property type="entry name" value="IQ"/>
    <property type="match status" value="3"/>
</dbReference>
<dbReference type="Gene3D" id="1.20.58.530">
    <property type="match status" value="1"/>
</dbReference>
<evidence type="ECO:0000256" key="7">
    <source>
        <dbReference type="PROSITE-ProRule" id="PRU00782"/>
    </source>
</evidence>
<feature type="coiled-coil region" evidence="8">
    <location>
        <begin position="994"/>
        <end position="1028"/>
    </location>
</feature>
<dbReference type="Proteomes" id="UP000009192">
    <property type="component" value="Unassembled WGS sequence"/>
</dbReference>
<sequence>MSSEEMLYAKGSKIWIPHAEQVWESASLEESYHKGDTILKIQTESGALKEIKLKPDGSNLPPLRNPAILVGQNDLTTLSYLHEPGVLYNLRVRFCERQIIYTYCGIILVAINPYADLPLYGPNIIRAYRGHAMGDLEPHIFALAEEAYTKLERENCNLSIIVSGESGAGKTVSAKYAMRYFAAVGGSESETQVERKVLASSPIMEAFGNAKTTRNDNSSRFGKFTKLLFTNQMGVMYLQGATVHTYLLEKSRVVYQAQGERNYHIFYQLCAARAKYPELVLDHQDSYQFLNMGGSPDIERISDADQFNETVQAMTVLGFSIQQIADIVKILAGILHLGNIAVSKKYMEGSDVEDSDSCDIFQNDLHLQVTGDLLKINAEDLRRWLLMRKIESANEYVLIPNNKEMAMAARDALAKHIYAKLFQYIVNVLNKSLHNGSKQCSFIGVLDIYGFETFEVNSFEQFCINYANEKLQQQFNQHVFKLEQEEYLKEGITWTMIDFYDNQPCIDLIETRLGVLDLLDEECRMPKGSDESWAGKLVDKCNKFPHFEKPRFGTTSFFIKHFSDTVEYDVNGFLEKNRDTVSKELTNVLTQSNMQLCKQVMILEEVDTLGTDANKIATTLGGRVVISANRKQQLNETRRRVVSSKQHKKTVGSQFQESLASLISTLHATTPHYVRCIKPNDDKIAFKWETAKIIQQLRACGVLETVRISAAGFPSRWLYPDFYMRYQLLAHRSQIDKNDMKQSCRNIVLKWIQDEDKYRFGNTQIFFRAGQVAYLEQVRANLRKKYITTVQSVVRRFIKRRRYVKLQKIIFGIQRHARGYMARMRAQKLREARAALILSKYARGWLCRRRYLRLCHSVAGIQQYARGMLARNRFYAMRDYFRAVQIQRFVRGVLARRAYQKRRRSIIICQAAVRRFLARRQFKRMKAEAKTISHMENKYMGLENKIISMQQRIDELNRDNSALKHKTSEISVLKMKLEMKKNLEHEFKNIKAACLDKDKLIEALNKQLESERDEKMQLLEENGHSQEEWSKQKQIWCMENRELRKQVDSMIEMAKNAAGNQREHEERMLTEIDNKELNEAYQRAIKDKEVIENENYLLKEELSHFQQQHNGISAFNMHHTRTASNASSQNEDDVGYGSAKNTLEINSRYPDLRNKNDSFLDNTSIVVKLRSILEEEKQKHRSLQEQYVKLASRNKPTEDSFRPTCCPPRGST</sequence>
<dbReference type="PRINTS" id="PR00193">
    <property type="entry name" value="MYOSINHEAVY"/>
</dbReference>
<dbReference type="SMART" id="SM00242">
    <property type="entry name" value="MYSc"/>
    <property type="match status" value="1"/>
</dbReference>
<dbReference type="GO" id="GO:0009888">
    <property type="term" value="P:tissue development"/>
    <property type="evidence" value="ECO:0007669"/>
    <property type="project" value="UniProtKB-ARBA"/>
</dbReference>
<feature type="region of interest" description="Disordered" evidence="9">
    <location>
        <begin position="1189"/>
        <end position="1212"/>
    </location>
</feature>
<keyword evidence="12" id="KW-1185">Reference proteome</keyword>
<evidence type="ECO:0000313" key="11">
    <source>
        <dbReference type="EMBL" id="KRG04530.1"/>
    </source>
</evidence>
<dbReference type="Gene3D" id="1.20.5.190">
    <property type="match status" value="3"/>
</dbReference>
<comment type="similarity">
    <text evidence="1 7">Belongs to the TRAFAC class myosin-kinesin ATPase superfamily. Myosin family.</text>
</comment>
<feature type="binding site" evidence="7">
    <location>
        <begin position="164"/>
        <end position="171"/>
    </location>
    <ligand>
        <name>ATP</name>
        <dbReference type="ChEBI" id="CHEBI:30616"/>
    </ligand>
</feature>
<dbReference type="InterPro" id="IPR000048">
    <property type="entry name" value="IQ_motif_EF-hand-BS"/>
</dbReference>